<evidence type="ECO:0000256" key="2">
    <source>
        <dbReference type="ARBA" id="ARBA00023235"/>
    </source>
</evidence>
<keyword evidence="4" id="KW-1185">Reference proteome</keyword>
<comment type="similarity">
    <text evidence="1">Belongs to the dTDP-4-dehydrorhamnose 3,5-epimerase family.</text>
</comment>
<dbReference type="EMBL" id="BAABCE010000001">
    <property type="protein sequence ID" value="GAA3528478.1"/>
    <property type="molecule type" value="Genomic_DNA"/>
</dbReference>
<dbReference type="InterPro" id="IPR014710">
    <property type="entry name" value="RmlC-like_jellyroll"/>
</dbReference>
<evidence type="ECO:0000256" key="1">
    <source>
        <dbReference type="ARBA" id="ARBA00010154"/>
    </source>
</evidence>
<keyword evidence="2" id="KW-0413">Isomerase</keyword>
<sequence>MSAVQVHKLGIEGAFEFTPPVYKDDRGLFSSPYQEAAFTEATGRPLFPVKDISHNLSARGVLRGIHYTATPPGRAKYVYCPYGRVQDFLIDLRVGSPTFGQWEATEIGGDDCRALYIPVGVGHAFLSLADDSMVVYVMSEGYVPENERAVTPFDPELGLPLPAELKAAQSQRDLSAPTLAQAREQGLLPTYEACREVEAQLWP</sequence>
<dbReference type="PANTHER" id="PTHR21047:SF2">
    <property type="entry name" value="THYMIDINE DIPHOSPHO-4-KETO-RHAMNOSE 3,5-EPIMERASE"/>
    <property type="match status" value="1"/>
</dbReference>
<reference evidence="4" key="1">
    <citation type="journal article" date="2019" name="Int. J. Syst. Evol. Microbiol.">
        <title>The Global Catalogue of Microorganisms (GCM) 10K type strain sequencing project: providing services to taxonomists for standard genome sequencing and annotation.</title>
        <authorList>
            <consortium name="The Broad Institute Genomics Platform"/>
            <consortium name="The Broad Institute Genome Sequencing Center for Infectious Disease"/>
            <person name="Wu L."/>
            <person name="Ma J."/>
        </authorList>
    </citation>
    <scope>NUCLEOTIDE SEQUENCE [LARGE SCALE GENOMIC DNA]</scope>
    <source>
        <strain evidence="4">JCM 17656</strain>
    </source>
</reference>
<dbReference type="CDD" id="cd00438">
    <property type="entry name" value="cupin_RmlC"/>
    <property type="match status" value="1"/>
</dbReference>
<dbReference type="SUPFAM" id="SSF51182">
    <property type="entry name" value="RmlC-like cupins"/>
    <property type="match status" value="1"/>
</dbReference>
<name>A0ABP6V6X9_9ACTN</name>
<evidence type="ECO:0000313" key="4">
    <source>
        <dbReference type="Proteomes" id="UP001500707"/>
    </source>
</evidence>
<dbReference type="Pfam" id="PF00908">
    <property type="entry name" value="dTDP_sugar_isom"/>
    <property type="match status" value="1"/>
</dbReference>
<organism evidence="3 4">
    <name type="scientific">Streptomyces osmaniensis</name>
    <dbReference type="NCBI Taxonomy" id="593134"/>
    <lineage>
        <taxon>Bacteria</taxon>
        <taxon>Bacillati</taxon>
        <taxon>Actinomycetota</taxon>
        <taxon>Actinomycetes</taxon>
        <taxon>Kitasatosporales</taxon>
        <taxon>Streptomycetaceae</taxon>
        <taxon>Streptomyces</taxon>
    </lineage>
</organism>
<gene>
    <name evidence="3" type="ORF">GCM10022295_08040</name>
</gene>
<protein>
    <submittedName>
        <fullName evidence="3">dTDP-4-dehydrorhamnose 3,5-epimerase</fullName>
    </submittedName>
</protein>
<dbReference type="RefSeq" id="WP_346180250.1">
    <property type="nucleotide sequence ID" value="NZ_BAABCE010000001.1"/>
</dbReference>
<dbReference type="InterPro" id="IPR000888">
    <property type="entry name" value="RmlC-like"/>
</dbReference>
<dbReference type="PANTHER" id="PTHR21047">
    <property type="entry name" value="DTDP-6-DEOXY-D-GLUCOSE-3,5 EPIMERASE"/>
    <property type="match status" value="1"/>
</dbReference>
<dbReference type="Proteomes" id="UP001500707">
    <property type="component" value="Unassembled WGS sequence"/>
</dbReference>
<dbReference type="InterPro" id="IPR011051">
    <property type="entry name" value="RmlC_Cupin_sf"/>
</dbReference>
<dbReference type="Gene3D" id="2.60.120.10">
    <property type="entry name" value="Jelly Rolls"/>
    <property type="match status" value="1"/>
</dbReference>
<comment type="caution">
    <text evidence="3">The sequence shown here is derived from an EMBL/GenBank/DDBJ whole genome shotgun (WGS) entry which is preliminary data.</text>
</comment>
<accession>A0ABP6V6X9</accession>
<proteinExistence type="inferred from homology"/>
<evidence type="ECO:0000313" key="3">
    <source>
        <dbReference type="EMBL" id="GAA3528478.1"/>
    </source>
</evidence>